<evidence type="ECO:0000313" key="1">
    <source>
        <dbReference type="EMBL" id="KAF9510131.1"/>
    </source>
</evidence>
<comment type="caution">
    <text evidence="1">The sequence shown here is derived from an EMBL/GenBank/DDBJ whole genome shotgun (WGS) entry which is preliminary data.</text>
</comment>
<dbReference type="AlphaFoldDB" id="A0A9P6AQQ3"/>
<accession>A0A9P6AQQ3</accession>
<reference evidence="1" key="1">
    <citation type="journal article" date="2020" name="Nat. Commun.">
        <title>Large-scale genome sequencing of mycorrhizal fungi provides insights into the early evolution of symbiotic traits.</title>
        <authorList>
            <person name="Miyauchi S."/>
            <person name="Kiss E."/>
            <person name="Kuo A."/>
            <person name="Drula E."/>
            <person name="Kohler A."/>
            <person name="Sanchez-Garcia M."/>
            <person name="Morin E."/>
            <person name="Andreopoulos B."/>
            <person name="Barry K.W."/>
            <person name="Bonito G."/>
            <person name="Buee M."/>
            <person name="Carver A."/>
            <person name="Chen C."/>
            <person name="Cichocki N."/>
            <person name="Clum A."/>
            <person name="Culley D."/>
            <person name="Crous P.W."/>
            <person name="Fauchery L."/>
            <person name="Girlanda M."/>
            <person name="Hayes R.D."/>
            <person name="Keri Z."/>
            <person name="LaButti K."/>
            <person name="Lipzen A."/>
            <person name="Lombard V."/>
            <person name="Magnuson J."/>
            <person name="Maillard F."/>
            <person name="Murat C."/>
            <person name="Nolan M."/>
            <person name="Ohm R.A."/>
            <person name="Pangilinan J."/>
            <person name="Pereira M.F."/>
            <person name="Perotto S."/>
            <person name="Peter M."/>
            <person name="Pfister S."/>
            <person name="Riley R."/>
            <person name="Sitrit Y."/>
            <person name="Stielow J.B."/>
            <person name="Szollosi G."/>
            <person name="Zifcakova L."/>
            <person name="Stursova M."/>
            <person name="Spatafora J.W."/>
            <person name="Tedersoo L."/>
            <person name="Vaario L.M."/>
            <person name="Yamada A."/>
            <person name="Yan M."/>
            <person name="Wang P."/>
            <person name="Xu J."/>
            <person name="Bruns T."/>
            <person name="Baldrian P."/>
            <person name="Vilgalys R."/>
            <person name="Dunand C."/>
            <person name="Henrissat B."/>
            <person name="Grigoriev I.V."/>
            <person name="Hibbett D."/>
            <person name="Nagy L.G."/>
            <person name="Martin F.M."/>
        </authorList>
    </citation>
    <scope>NUCLEOTIDE SEQUENCE</scope>
    <source>
        <strain evidence="1">UP504</strain>
    </source>
</reference>
<dbReference type="InterPro" id="IPR036397">
    <property type="entry name" value="RNaseH_sf"/>
</dbReference>
<keyword evidence="2" id="KW-1185">Reference proteome</keyword>
<dbReference type="Gene3D" id="3.30.420.10">
    <property type="entry name" value="Ribonuclease H-like superfamily/Ribonuclease H"/>
    <property type="match status" value="1"/>
</dbReference>
<name>A0A9P6AQQ3_9AGAM</name>
<evidence type="ECO:0000313" key="2">
    <source>
        <dbReference type="Proteomes" id="UP000886523"/>
    </source>
</evidence>
<dbReference type="GO" id="GO:0003676">
    <property type="term" value="F:nucleic acid binding"/>
    <property type="evidence" value="ECO:0007669"/>
    <property type="project" value="InterPro"/>
</dbReference>
<sequence>MCYEFLPQYSPHYNPIELSFSAIKAWICCNGETFQIAESDGTLIGLLHQAINTVSVEKEQAWFSWSGHGL</sequence>
<dbReference type="EMBL" id="MU129022">
    <property type="protein sequence ID" value="KAF9510131.1"/>
    <property type="molecule type" value="Genomic_DNA"/>
</dbReference>
<proteinExistence type="predicted"/>
<evidence type="ECO:0008006" key="3">
    <source>
        <dbReference type="Google" id="ProtNLM"/>
    </source>
</evidence>
<gene>
    <name evidence="1" type="ORF">BS47DRAFT_1300598</name>
</gene>
<dbReference type="OrthoDB" id="2266637at2759"/>
<organism evidence="1 2">
    <name type="scientific">Hydnum rufescens UP504</name>
    <dbReference type="NCBI Taxonomy" id="1448309"/>
    <lineage>
        <taxon>Eukaryota</taxon>
        <taxon>Fungi</taxon>
        <taxon>Dikarya</taxon>
        <taxon>Basidiomycota</taxon>
        <taxon>Agaricomycotina</taxon>
        <taxon>Agaricomycetes</taxon>
        <taxon>Cantharellales</taxon>
        <taxon>Hydnaceae</taxon>
        <taxon>Hydnum</taxon>
    </lineage>
</organism>
<dbReference type="Proteomes" id="UP000886523">
    <property type="component" value="Unassembled WGS sequence"/>
</dbReference>
<protein>
    <recommendedName>
        <fullName evidence="3">Tc1-like transposase DDE domain-containing protein</fullName>
    </recommendedName>
</protein>